<evidence type="ECO:0000256" key="4">
    <source>
        <dbReference type="ARBA" id="ARBA00022801"/>
    </source>
</evidence>
<accession>A0A2I0SNP8</accession>
<keyword evidence="4" id="KW-0378">Hydrolase</keyword>
<dbReference type="InterPro" id="IPR023430">
    <property type="entry name" value="Pept_HybD-like_dom_sf"/>
</dbReference>
<gene>
    <name evidence="5" type="ORF">CW362_18765</name>
</gene>
<keyword evidence="2 5" id="KW-0645">Protease</keyword>
<dbReference type="Proteomes" id="UP000236178">
    <property type="component" value="Unassembled WGS sequence"/>
</dbReference>
<dbReference type="GO" id="GO:0008047">
    <property type="term" value="F:enzyme activator activity"/>
    <property type="evidence" value="ECO:0007669"/>
    <property type="project" value="InterPro"/>
</dbReference>
<comment type="similarity">
    <text evidence="1">Belongs to the peptidase A31 family.</text>
</comment>
<proteinExistence type="inferred from homology"/>
<keyword evidence="3" id="KW-0064">Aspartyl protease</keyword>
<dbReference type="Gene3D" id="3.40.50.1450">
    <property type="entry name" value="HybD-like"/>
    <property type="match status" value="1"/>
</dbReference>
<sequence length="186" mass="19111">MTGPDRTGPAGPAEGRGTDRVLVAGVGNVFLQDDGFGVETVRRLAARAHELPPGVELMDAGIRGVHLAYRLLEGYRTLVLVDIVSREGPPGTLYTIDVGPGPPAARPGPGPLDTHAMDPATVLALLHDLHAGAGGTLPEEVYVIGCEPHDTNEGMGLTPPVAGAVDAAGDLVLGLVRRAGSVARRN</sequence>
<reference evidence="5 6" key="1">
    <citation type="submission" date="2017-12" db="EMBL/GenBank/DDBJ databases">
        <title>Streptomyces populusis sp. nov., a novel endophytic actinobacterium isolated from stems of Populus adenopoda Maxim.</title>
        <authorList>
            <person name="Wang Z."/>
        </authorList>
    </citation>
    <scope>NUCLEOTIDE SEQUENCE [LARGE SCALE GENOMIC DNA]</scope>
    <source>
        <strain evidence="5 6">A249</strain>
    </source>
</reference>
<dbReference type="OrthoDB" id="3828930at2"/>
<comment type="caution">
    <text evidence="5">The sequence shown here is derived from an EMBL/GenBank/DDBJ whole genome shotgun (WGS) entry which is preliminary data.</text>
</comment>
<evidence type="ECO:0000256" key="1">
    <source>
        <dbReference type="ARBA" id="ARBA00006814"/>
    </source>
</evidence>
<dbReference type="EMBL" id="PJOS01000033">
    <property type="protein sequence ID" value="PKT71549.1"/>
    <property type="molecule type" value="Genomic_DNA"/>
</dbReference>
<name>A0A2I0SNP8_9ACTN</name>
<dbReference type="InterPro" id="IPR000671">
    <property type="entry name" value="Peptidase_A31"/>
</dbReference>
<dbReference type="PRINTS" id="PR00446">
    <property type="entry name" value="HYDRGNUPTAKE"/>
</dbReference>
<dbReference type="AlphaFoldDB" id="A0A2I0SNP8"/>
<dbReference type="Pfam" id="PF01750">
    <property type="entry name" value="HycI"/>
    <property type="match status" value="1"/>
</dbReference>
<dbReference type="GO" id="GO:0004190">
    <property type="term" value="F:aspartic-type endopeptidase activity"/>
    <property type="evidence" value="ECO:0007669"/>
    <property type="project" value="UniProtKB-KW"/>
</dbReference>
<evidence type="ECO:0000256" key="3">
    <source>
        <dbReference type="ARBA" id="ARBA00022750"/>
    </source>
</evidence>
<evidence type="ECO:0000313" key="6">
    <source>
        <dbReference type="Proteomes" id="UP000236178"/>
    </source>
</evidence>
<organism evidence="5 6">
    <name type="scientific">Streptomyces populi</name>
    <dbReference type="NCBI Taxonomy" id="2058924"/>
    <lineage>
        <taxon>Bacteria</taxon>
        <taxon>Bacillati</taxon>
        <taxon>Actinomycetota</taxon>
        <taxon>Actinomycetes</taxon>
        <taxon>Kitasatosporales</taxon>
        <taxon>Streptomycetaceae</taxon>
        <taxon>Streptomyces</taxon>
    </lineage>
</organism>
<dbReference type="PANTHER" id="PTHR30302:SF1">
    <property type="entry name" value="HYDROGENASE 2 MATURATION PROTEASE"/>
    <property type="match status" value="1"/>
</dbReference>
<dbReference type="NCBIfam" id="TIGR00072">
    <property type="entry name" value="hydrog_prot"/>
    <property type="match status" value="1"/>
</dbReference>
<protein>
    <submittedName>
        <fullName evidence="5">Protease</fullName>
    </submittedName>
</protein>
<evidence type="ECO:0000313" key="5">
    <source>
        <dbReference type="EMBL" id="PKT71549.1"/>
    </source>
</evidence>
<keyword evidence="6" id="KW-1185">Reference proteome</keyword>
<dbReference type="SUPFAM" id="SSF53163">
    <property type="entry name" value="HybD-like"/>
    <property type="match status" value="1"/>
</dbReference>
<evidence type="ECO:0000256" key="2">
    <source>
        <dbReference type="ARBA" id="ARBA00022670"/>
    </source>
</evidence>
<dbReference type="RefSeq" id="WP_103550660.1">
    <property type="nucleotide sequence ID" value="NZ_JBHJSK010000022.1"/>
</dbReference>
<dbReference type="PANTHER" id="PTHR30302">
    <property type="entry name" value="HYDROGENASE 1 MATURATION PROTEASE"/>
    <property type="match status" value="1"/>
</dbReference>
<dbReference type="GO" id="GO:0016485">
    <property type="term" value="P:protein processing"/>
    <property type="evidence" value="ECO:0007669"/>
    <property type="project" value="TreeGrafter"/>
</dbReference>